<comment type="caution">
    <text evidence="2">The sequence shown here is derived from an EMBL/GenBank/DDBJ whole genome shotgun (WGS) entry which is preliminary data.</text>
</comment>
<protein>
    <submittedName>
        <fullName evidence="2">Uncharacterized protein</fullName>
    </submittedName>
</protein>
<feature type="region of interest" description="Disordered" evidence="1">
    <location>
        <begin position="186"/>
        <end position="210"/>
    </location>
</feature>
<reference evidence="2" key="1">
    <citation type="journal article" date="2020" name="Cell">
        <title>Large-Scale Comparative Analyses of Tick Genomes Elucidate Their Genetic Diversity and Vector Capacities.</title>
        <authorList>
            <consortium name="Tick Genome and Microbiome Consortium (TIGMIC)"/>
            <person name="Jia N."/>
            <person name="Wang J."/>
            <person name="Shi W."/>
            <person name="Du L."/>
            <person name="Sun Y."/>
            <person name="Zhan W."/>
            <person name="Jiang J.F."/>
            <person name="Wang Q."/>
            <person name="Zhang B."/>
            <person name="Ji P."/>
            <person name="Bell-Sakyi L."/>
            <person name="Cui X.M."/>
            <person name="Yuan T.T."/>
            <person name="Jiang B.G."/>
            <person name="Yang W.F."/>
            <person name="Lam T.T."/>
            <person name="Chang Q.C."/>
            <person name="Ding S.J."/>
            <person name="Wang X.J."/>
            <person name="Zhu J.G."/>
            <person name="Ruan X.D."/>
            <person name="Zhao L."/>
            <person name="Wei J.T."/>
            <person name="Ye R.Z."/>
            <person name="Que T.C."/>
            <person name="Du C.H."/>
            <person name="Zhou Y.H."/>
            <person name="Cheng J.X."/>
            <person name="Dai P.F."/>
            <person name="Guo W.B."/>
            <person name="Han X.H."/>
            <person name="Huang E.J."/>
            <person name="Li L.F."/>
            <person name="Wei W."/>
            <person name="Gao Y.C."/>
            <person name="Liu J.Z."/>
            <person name="Shao H.Z."/>
            <person name="Wang X."/>
            <person name="Wang C.C."/>
            <person name="Yang T.C."/>
            <person name="Huo Q.B."/>
            <person name="Li W."/>
            <person name="Chen H.Y."/>
            <person name="Chen S.E."/>
            <person name="Zhou L.G."/>
            <person name="Ni X.B."/>
            <person name="Tian J.H."/>
            <person name="Sheng Y."/>
            <person name="Liu T."/>
            <person name="Pan Y.S."/>
            <person name="Xia L.Y."/>
            <person name="Li J."/>
            <person name="Zhao F."/>
            <person name="Cao W.C."/>
        </authorList>
    </citation>
    <scope>NUCLEOTIDE SEQUENCE</scope>
    <source>
        <strain evidence="2">Rsan-2018</strain>
    </source>
</reference>
<reference evidence="2" key="2">
    <citation type="submission" date="2021-09" db="EMBL/GenBank/DDBJ databases">
        <authorList>
            <person name="Jia N."/>
            <person name="Wang J."/>
            <person name="Shi W."/>
            <person name="Du L."/>
            <person name="Sun Y."/>
            <person name="Zhan W."/>
            <person name="Jiang J."/>
            <person name="Wang Q."/>
            <person name="Zhang B."/>
            <person name="Ji P."/>
            <person name="Sakyi L.B."/>
            <person name="Cui X."/>
            <person name="Yuan T."/>
            <person name="Jiang B."/>
            <person name="Yang W."/>
            <person name="Lam T.T.-Y."/>
            <person name="Chang Q."/>
            <person name="Ding S."/>
            <person name="Wang X."/>
            <person name="Zhu J."/>
            <person name="Ruan X."/>
            <person name="Zhao L."/>
            <person name="Wei J."/>
            <person name="Que T."/>
            <person name="Du C."/>
            <person name="Cheng J."/>
            <person name="Dai P."/>
            <person name="Han X."/>
            <person name="Huang E."/>
            <person name="Gao Y."/>
            <person name="Liu J."/>
            <person name="Shao H."/>
            <person name="Ye R."/>
            <person name="Li L."/>
            <person name="Wei W."/>
            <person name="Wang X."/>
            <person name="Wang C."/>
            <person name="Huo Q."/>
            <person name="Li W."/>
            <person name="Guo W."/>
            <person name="Chen H."/>
            <person name="Chen S."/>
            <person name="Zhou L."/>
            <person name="Zhou L."/>
            <person name="Ni X."/>
            <person name="Tian J."/>
            <person name="Zhou Y."/>
            <person name="Sheng Y."/>
            <person name="Liu T."/>
            <person name="Pan Y."/>
            <person name="Xia L."/>
            <person name="Li J."/>
            <person name="Zhao F."/>
            <person name="Cao W."/>
        </authorList>
    </citation>
    <scope>NUCLEOTIDE SEQUENCE</scope>
    <source>
        <strain evidence="2">Rsan-2018</strain>
        <tissue evidence="2">Larvae</tissue>
    </source>
</reference>
<dbReference type="EMBL" id="JABSTV010001249">
    <property type="protein sequence ID" value="KAH7962318.1"/>
    <property type="molecule type" value="Genomic_DNA"/>
</dbReference>
<sequence>MLARHCAPYRSAAQRPSWHEDLAGPGSHPPRARVPLGEKRRGEQLKDIVRGMNRSPTNVRQRSPDDQRVDPVEVTHVHQRACRRLQGDSPEFSPLHFTPRGTQTTDAAAMTSQLIRSVIREELSKFQAPQTTTALSVVDVVRDELRQLMREPEREPQSTRRIPTYSEVLRQPVVHSNAAVAMAAPYPPTARSAPHPPEPTASYQPPAQNTVGQLRGFDVVEDRAQGRAHAMG</sequence>
<dbReference type="AlphaFoldDB" id="A0A9D4Q0L6"/>
<gene>
    <name evidence="2" type="ORF">HPB52_015468</name>
</gene>
<accession>A0A9D4Q0L6</accession>
<dbReference type="Proteomes" id="UP000821837">
    <property type="component" value="Chromosome 3"/>
</dbReference>
<keyword evidence="3" id="KW-1185">Reference proteome</keyword>
<feature type="region of interest" description="Disordered" evidence="1">
    <location>
        <begin position="1"/>
        <end position="45"/>
    </location>
</feature>
<feature type="compositionally biased region" description="Basic and acidic residues" evidence="1">
    <location>
        <begin position="36"/>
        <end position="45"/>
    </location>
</feature>
<feature type="compositionally biased region" description="Polar residues" evidence="1">
    <location>
        <begin position="201"/>
        <end position="210"/>
    </location>
</feature>
<evidence type="ECO:0000256" key="1">
    <source>
        <dbReference type="SAM" id="MobiDB-lite"/>
    </source>
</evidence>
<organism evidence="2 3">
    <name type="scientific">Rhipicephalus sanguineus</name>
    <name type="common">Brown dog tick</name>
    <name type="synonym">Ixodes sanguineus</name>
    <dbReference type="NCBI Taxonomy" id="34632"/>
    <lineage>
        <taxon>Eukaryota</taxon>
        <taxon>Metazoa</taxon>
        <taxon>Ecdysozoa</taxon>
        <taxon>Arthropoda</taxon>
        <taxon>Chelicerata</taxon>
        <taxon>Arachnida</taxon>
        <taxon>Acari</taxon>
        <taxon>Parasitiformes</taxon>
        <taxon>Ixodida</taxon>
        <taxon>Ixodoidea</taxon>
        <taxon>Ixodidae</taxon>
        <taxon>Rhipicephalinae</taxon>
        <taxon>Rhipicephalus</taxon>
        <taxon>Rhipicephalus</taxon>
    </lineage>
</organism>
<name>A0A9D4Q0L6_RHISA</name>
<evidence type="ECO:0000313" key="3">
    <source>
        <dbReference type="Proteomes" id="UP000821837"/>
    </source>
</evidence>
<proteinExistence type="predicted"/>
<evidence type="ECO:0000313" key="2">
    <source>
        <dbReference type="EMBL" id="KAH7962318.1"/>
    </source>
</evidence>